<evidence type="ECO:0000256" key="1">
    <source>
        <dbReference type="SAM" id="MobiDB-lite"/>
    </source>
</evidence>
<dbReference type="Proteomes" id="UP000194151">
    <property type="component" value="Chromosome"/>
</dbReference>
<evidence type="ECO:0000256" key="2">
    <source>
        <dbReference type="SAM" id="SignalP"/>
    </source>
</evidence>
<proteinExistence type="predicted"/>
<gene>
    <name evidence="3" type="ORF">CAL12_11950</name>
</gene>
<feature type="region of interest" description="Disordered" evidence="1">
    <location>
        <begin position="125"/>
        <end position="162"/>
    </location>
</feature>
<keyword evidence="4" id="KW-1185">Reference proteome</keyword>
<sequence length="162" mass="16893">MHLIVKWRAGLLACLASSALLAGCATGQYFSSDAVAGLQPGKTTLSDAVYALQGMPQQVLPQSDGSTIALWSYKTTVVTDAIYFRREAMLQFAPDGRLVRVLDTTNVPLQGTTRQRLLGATSLPQDPALASAEPGQAPATQGDMTTTGATTSGTTAIPVPAR</sequence>
<feature type="compositionally biased region" description="Low complexity" evidence="1">
    <location>
        <begin position="139"/>
        <end position="156"/>
    </location>
</feature>
<evidence type="ECO:0000313" key="3">
    <source>
        <dbReference type="EMBL" id="ARP81446.1"/>
    </source>
</evidence>
<feature type="signal peptide" evidence="2">
    <location>
        <begin position="1"/>
        <end position="22"/>
    </location>
</feature>
<evidence type="ECO:0000313" key="4">
    <source>
        <dbReference type="Proteomes" id="UP000194151"/>
    </source>
</evidence>
<evidence type="ECO:0008006" key="5">
    <source>
        <dbReference type="Google" id="ProtNLM"/>
    </source>
</evidence>
<organism evidence="3 4">
    <name type="scientific">Bordetella genomosp. 8</name>
    <dbReference type="NCBI Taxonomy" id="1416806"/>
    <lineage>
        <taxon>Bacteria</taxon>
        <taxon>Pseudomonadati</taxon>
        <taxon>Pseudomonadota</taxon>
        <taxon>Betaproteobacteria</taxon>
        <taxon>Burkholderiales</taxon>
        <taxon>Alcaligenaceae</taxon>
        <taxon>Bordetella</taxon>
    </lineage>
</organism>
<protein>
    <recommendedName>
        <fullName evidence="5">Lipoprotein SmpA/OmlA domain-containing protein</fullName>
    </recommendedName>
</protein>
<dbReference type="KEGG" id="bgv:CAL12_11950"/>
<accession>A0A1W6YK20</accession>
<keyword evidence="2" id="KW-0732">Signal</keyword>
<dbReference type="EMBL" id="CP021108">
    <property type="protein sequence ID" value="ARP81446.1"/>
    <property type="molecule type" value="Genomic_DNA"/>
</dbReference>
<reference evidence="3 4" key="1">
    <citation type="submission" date="2017-05" db="EMBL/GenBank/DDBJ databases">
        <title>Complete and WGS of Bordetella genogroups.</title>
        <authorList>
            <person name="Spilker T."/>
            <person name="LiPuma J."/>
        </authorList>
    </citation>
    <scope>NUCLEOTIDE SEQUENCE [LARGE SCALE GENOMIC DNA]</scope>
    <source>
        <strain evidence="3 4">AU19157</strain>
    </source>
</reference>
<feature type="chain" id="PRO_5012032077" description="Lipoprotein SmpA/OmlA domain-containing protein" evidence="2">
    <location>
        <begin position="23"/>
        <end position="162"/>
    </location>
</feature>
<dbReference type="PROSITE" id="PS51257">
    <property type="entry name" value="PROKAR_LIPOPROTEIN"/>
    <property type="match status" value="1"/>
</dbReference>
<name>A0A1W6YK20_9BORD</name>
<dbReference type="AlphaFoldDB" id="A0A1W6YK20"/>
<dbReference type="STRING" id="1416806.CAL12_11950"/>